<dbReference type="Gene3D" id="3.40.50.720">
    <property type="entry name" value="NAD(P)-binding Rossmann-like Domain"/>
    <property type="match status" value="1"/>
</dbReference>
<proteinExistence type="inferred from homology"/>
<dbReference type="PRINTS" id="PR00081">
    <property type="entry name" value="GDHRDH"/>
</dbReference>
<protein>
    <submittedName>
        <fullName evidence="3">SDR family oxidoreductase</fullName>
    </submittedName>
</protein>
<dbReference type="PROSITE" id="PS00061">
    <property type="entry name" value="ADH_SHORT"/>
    <property type="match status" value="1"/>
</dbReference>
<keyword evidence="2" id="KW-0560">Oxidoreductase</keyword>
<gene>
    <name evidence="3" type="ORF">KHB02_13300</name>
</gene>
<dbReference type="InterPro" id="IPR020904">
    <property type="entry name" value="Sc_DH/Rdtase_CS"/>
</dbReference>
<dbReference type="InterPro" id="IPR036291">
    <property type="entry name" value="NAD(P)-bd_dom_sf"/>
</dbReference>
<evidence type="ECO:0000256" key="1">
    <source>
        <dbReference type="ARBA" id="ARBA00006484"/>
    </source>
</evidence>
<dbReference type="SUPFAM" id="SSF51735">
    <property type="entry name" value="NAD(P)-binding Rossmann-fold domains"/>
    <property type="match status" value="1"/>
</dbReference>
<dbReference type="PANTHER" id="PTHR48107:SF7">
    <property type="entry name" value="RE15974P"/>
    <property type="match status" value="1"/>
</dbReference>
<name>A0A942SZ82_9BACI</name>
<reference evidence="3" key="1">
    <citation type="submission" date="2021-05" db="EMBL/GenBank/DDBJ databases">
        <title>Novel Bacillus species.</title>
        <authorList>
            <person name="Liu G."/>
        </authorList>
    </citation>
    <scope>NUCLEOTIDE SEQUENCE</scope>
    <source>
        <strain evidence="3">FJAT-50051</strain>
    </source>
</reference>
<dbReference type="PANTHER" id="PTHR48107">
    <property type="entry name" value="NADPH-DEPENDENT ALDEHYDE REDUCTASE-LIKE PROTEIN, CHLOROPLASTIC-RELATED"/>
    <property type="match status" value="1"/>
</dbReference>
<comment type="similarity">
    <text evidence="1">Belongs to the short-chain dehydrogenases/reductases (SDR) family.</text>
</comment>
<evidence type="ECO:0000256" key="2">
    <source>
        <dbReference type="ARBA" id="ARBA00023002"/>
    </source>
</evidence>
<sequence length="261" mass="27274">MTSARPLALVTGVGRRAGIGAALAIRLANDGWDLALSWWGSYDERVHGAADPAGIDRVAQECESAGARVSRLPVDLADAGQAAALVERAATEAGVPVTALVLSHAESVDSDFRTTTVEAWDQHFAVNARAPFLLVQAYRAALERAGDRAPRDLRRIVALTSDHTAYNLPYGASKGALDRIVLGAAKELADLGVRANLVNPGPNDTGWMSEETKEWVVGTTPAGRLGTPADTAELVGFLCSPGGGWVNGQLLHSDGGFSDPA</sequence>
<accession>A0A942SZ82</accession>
<dbReference type="EMBL" id="JAGYPE010000002">
    <property type="protein sequence ID" value="MBS4182368.1"/>
    <property type="molecule type" value="Genomic_DNA"/>
</dbReference>
<dbReference type="AlphaFoldDB" id="A0A942SZ82"/>
<evidence type="ECO:0000313" key="3">
    <source>
        <dbReference type="EMBL" id="MBS4182368.1"/>
    </source>
</evidence>
<comment type="caution">
    <text evidence="3">The sequence shown here is derived from an EMBL/GenBank/DDBJ whole genome shotgun (WGS) entry which is preliminary data.</text>
</comment>
<organism evidence="3">
    <name type="scientific">Neobacillus citreus</name>
    <dbReference type="NCBI Taxonomy" id="2833578"/>
    <lineage>
        <taxon>Bacteria</taxon>
        <taxon>Bacillati</taxon>
        <taxon>Bacillota</taxon>
        <taxon>Bacilli</taxon>
        <taxon>Bacillales</taxon>
        <taxon>Bacillaceae</taxon>
        <taxon>Neobacillus</taxon>
    </lineage>
</organism>
<dbReference type="InterPro" id="IPR002347">
    <property type="entry name" value="SDR_fam"/>
</dbReference>
<dbReference type="Pfam" id="PF13561">
    <property type="entry name" value="adh_short_C2"/>
    <property type="match status" value="1"/>
</dbReference>
<dbReference type="GO" id="GO:0016614">
    <property type="term" value="F:oxidoreductase activity, acting on CH-OH group of donors"/>
    <property type="evidence" value="ECO:0007669"/>
    <property type="project" value="UniProtKB-ARBA"/>
</dbReference>